<accession>A0AA36G6J8</accession>
<keyword evidence="2" id="KW-1185">Reference proteome</keyword>
<gene>
    <name evidence="1" type="ORF">MSPICULIGERA_LOCUS15890</name>
</gene>
<feature type="non-terminal residue" evidence="1">
    <location>
        <position position="79"/>
    </location>
</feature>
<comment type="caution">
    <text evidence="1">The sequence shown here is derived from an EMBL/GenBank/DDBJ whole genome shotgun (WGS) entry which is preliminary data.</text>
</comment>
<reference evidence="1" key="1">
    <citation type="submission" date="2023-06" db="EMBL/GenBank/DDBJ databases">
        <authorList>
            <person name="Delattre M."/>
        </authorList>
    </citation>
    <scope>NUCLEOTIDE SEQUENCE</scope>
    <source>
        <strain evidence="1">AF72</strain>
    </source>
</reference>
<evidence type="ECO:0000313" key="1">
    <source>
        <dbReference type="EMBL" id="CAJ0577620.1"/>
    </source>
</evidence>
<dbReference type="Proteomes" id="UP001177023">
    <property type="component" value="Unassembled WGS sequence"/>
</dbReference>
<proteinExistence type="predicted"/>
<name>A0AA36G6J8_9BILA</name>
<dbReference type="AlphaFoldDB" id="A0AA36G6J8"/>
<organism evidence="1 2">
    <name type="scientific">Mesorhabditis spiculigera</name>
    <dbReference type="NCBI Taxonomy" id="96644"/>
    <lineage>
        <taxon>Eukaryota</taxon>
        <taxon>Metazoa</taxon>
        <taxon>Ecdysozoa</taxon>
        <taxon>Nematoda</taxon>
        <taxon>Chromadorea</taxon>
        <taxon>Rhabditida</taxon>
        <taxon>Rhabditina</taxon>
        <taxon>Rhabditomorpha</taxon>
        <taxon>Rhabditoidea</taxon>
        <taxon>Rhabditidae</taxon>
        <taxon>Mesorhabditinae</taxon>
        <taxon>Mesorhabditis</taxon>
    </lineage>
</organism>
<dbReference type="EMBL" id="CATQJA010002651">
    <property type="protein sequence ID" value="CAJ0577620.1"/>
    <property type="molecule type" value="Genomic_DNA"/>
</dbReference>
<evidence type="ECO:0000313" key="2">
    <source>
        <dbReference type="Proteomes" id="UP001177023"/>
    </source>
</evidence>
<protein>
    <submittedName>
        <fullName evidence="1">Uncharacterized protein</fullName>
    </submittedName>
</protein>
<sequence length="79" mass="8337">MPTMLSSPSATKAVEKNKALNAAGARVPNGYADLENVLKEVDQHLVKKAIDGQAATLSHPTALGEESLTSRRKSCQTSC</sequence>